<dbReference type="Gene3D" id="1.20.1740.10">
    <property type="entry name" value="Amino acid/polyamine transporter I"/>
    <property type="match status" value="1"/>
</dbReference>
<evidence type="ECO:0000313" key="8">
    <source>
        <dbReference type="Proteomes" id="UP001241758"/>
    </source>
</evidence>
<dbReference type="PANTHER" id="PTHR47704:SF1">
    <property type="entry name" value="POTASSIUM TRANSPORTER KIMA"/>
    <property type="match status" value="1"/>
</dbReference>
<dbReference type="Pfam" id="PF13520">
    <property type="entry name" value="AA_permease_2"/>
    <property type="match status" value="1"/>
</dbReference>
<feature type="transmembrane region" description="Helical" evidence="6">
    <location>
        <begin position="443"/>
        <end position="461"/>
    </location>
</feature>
<feature type="transmembrane region" description="Helical" evidence="6">
    <location>
        <begin position="400"/>
        <end position="422"/>
    </location>
</feature>
<evidence type="ECO:0000256" key="2">
    <source>
        <dbReference type="ARBA" id="ARBA00022692"/>
    </source>
</evidence>
<keyword evidence="2 6" id="KW-0812">Transmembrane</keyword>
<organism evidence="7 8">
    <name type="scientific">Actinoplanes sandaracinus</name>
    <dbReference type="NCBI Taxonomy" id="3045177"/>
    <lineage>
        <taxon>Bacteria</taxon>
        <taxon>Bacillati</taxon>
        <taxon>Actinomycetota</taxon>
        <taxon>Actinomycetes</taxon>
        <taxon>Micromonosporales</taxon>
        <taxon>Micromonosporaceae</taxon>
        <taxon>Actinoplanes</taxon>
    </lineage>
</organism>
<dbReference type="InterPro" id="IPR002293">
    <property type="entry name" value="AA/rel_permease1"/>
</dbReference>
<reference evidence="7 8" key="1">
    <citation type="submission" date="2023-05" db="EMBL/GenBank/DDBJ databases">
        <title>Actinoplanes sp. NEAU-A12 genome sequencing.</title>
        <authorList>
            <person name="Wang Z.-S."/>
        </authorList>
    </citation>
    <scope>NUCLEOTIDE SEQUENCE [LARGE SCALE GENOMIC DNA]</scope>
    <source>
        <strain evidence="7 8">NEAU-A12</strain>
    </source>
</reference>
<protein>
    <submittedName>
        <fullName evidence="7">APC family permease</fullName>
    </submittedName>
</protein>
<feature type="transmembrane region" description="Helical" evidence="6">
    <location>
        <begin position="173"/>
        <end position="198"/>
    </location>
</feature>
<evidence type="ECO:0000256" key="4">
    <source>
        <dbReference type="ARBA" id="ARBA00023136"/>
    </source>
</evidence>
<comment type="caution">
    <text evidence="7">The sequence shown here is derived from an EMBL/GenBank/DDBJ whole genome shotgun (WGS) entry which is preliminary data.</text>
</comment>
<evidence type="ECO:0000256" key="3">
    <source>
        <dbReference type="ARBA" id="ARBA00022989"/>
    </source>
</evidence>
<evidence type="ECO:0000256" key="6">
    <source>
        <dbReference type="SAM" id="Phobius"/>
    </source>
</evidence>
<evidence type="ECO:0000256" key="1">
    <source>
        <dbReference type="ARBA" id="ARBA00004141"/>
    </source>
</evidence>
<feature type="transmembrane region" description="Helical" evidence="6">
    <location>
        <begin position="109"/>
        <end position="133"/>
    </location>
</feature>
<feature type="transmembrane region" description="Helical" evidence="6">
    <location>
        <begin position="60"/>
        <end position="84"/>
    </location>
</feature>
<feature type="transmembrane region" description="Helical" evidence="6">
    <location>
        <begin position="139"/>
        <end position="161"/>
    </location>
</feature>
<keyword evidence="8" id="KW-1185">Reference proteome</keyword>
<dbReference type="InterPro" id="IPR053153">
    <property type="entry name" value="APC_K+_Transporter"/>
</dbReference>
<dbReference type="EMBL" id="JASCTH010000024">
    <property type="protein sequence ID" value="MDI6103274.1"/>
    <property type="molecule type" value="Genomic_DNA"/>
</dbReference>
<feature type="transmembrane region" description="Helical" evidence="6">
    <location>
        <begin position="324"/>
        <end position="351"/>
    </location>
</feature>
<gene>
    <name evidence="7" type="ORF">QLQ12_32165</name>
</gene>
<sequence length="675" mass="73610">MARTTSLAKRLLLGRPFRSDKLQHTLLPKRIALPVFASDALSSVAYAPDEILLTLSIAGAAAYVYSPWVTLAVAVVMVTVVASYRQNVHAYPSGGGDYEVATVNLGPKFGLGVASALLVDYILTVAVSISSGVSNLGSVIPWVATHKVIIAIVAILILSALNLRGLRESGATFAVPTYLFVVVIVGMILTGLFRVLVLGEDLRAPSADLTIVAEENDFTQAGFAFLLLRTFSSGCAALTGVEAISNGVPAFKKPKSRNAAITLMLLGGLSIVMLYGIILLAQATHLKFVENPVLQIIPNAASEGYVQKTVTTQLAETVFGSGSILLYLVGAVTALILFLAANTAFNGFPVLGSILAQDRYLPRQLHTRGDRLAFSNGILFLAAAAMVLIVAFEAEVTKLIQLYIVGVFVSFTLSQAGMILHWNRLLRTQRDPARRRRMIRSRAINTFGMILTGAVLIVVLITKFLLGAWIAIAAMIVIYALMVAINRHYTRVAEELEPTDERPMLPSRNHAVVLVSKVHQPTLRALAYAQATRPDTLTAVTVNVDDNDTRAIQAEWERRQLPVPLTVVDSPYREITRPIIDFVKSVRRSSPRDVVTVFVPEYVVGRWWENLLHNQSALRIKGRLLFEPGVMVTSVPWQLRSSQDRDLDRLDRVLSRAPARGPRTHAGSTDDEEHS</sequence>
<keyword evidence="4 6" id="KW-0472">Membrane</keyword>
<dbReference type="RefSeq" id="WP_282764286.1">
    <property type="nucleotide sequence ID" value="NZ_JASCTH010000024.1"/>
</dbReference>
<name>A0ABT6WU91_9ACTN</name>
<feature type="transmembrane region" description="Helical" evidence="6">
    <location>
        <begin position="372"/>
        <end position="394"/>
    </location>
</feature>
<feature type="region of interest" description="Disordered" evidence="5">
    <location>
        <begin position="653"/>
        <end position="675"/>
    </location>
</feature>
<feature type="transmembrane region" description="Helical" evidence="6">
    <location>
        <begin position="259"/>
        <end position="281"/>
    </location>
</feature>
<comment type="subcellular location">
    <subcellularLocation>
        <location evidence="1">Membrane</location>
        <topology evidence="1">Multi-pass membrane protein</topology>
    </subcellularLocation>
</comment>
<proteinExistence type="predicted"/>
<dbReference type="PANTHER" id="PTHR47704">
    <property type="entry name" value="POTASSIUM TRANSPORTER KIMA"/>
    <property type="match status" value="1"/>
</dbReference>
<accession>A0ABT6WU91</accession>
<evidence type="ECO:0000256" key="5">
    <source>
        <dbReference type="SAM" id="MobiDB-lite"/>
    </source>
</evidence>
<evidence type="ECO:0000313" key="7">
    <source>
        <dbReference type="EMBL" id="MDI6103274.1"/>
    </source>
</evidence>
<dbReference type="Proteomes" id="UP001241758">
    <property type="component" value="Unassembled WGS sequence"/>
</dbReference>
<feature type="transmembrane region" description="Helical" evidence="6">
    <location>
        <begin position="467"/>
        <end position="485"/>
    </location>
</feature>
<keyword evidence="3 6" id="KW-1133">Transmembrane helix</keyword>